<evidence type="ECO:0000313" key="2">
    <source>
        <dbReference type="EMBL" id="MBW3098527.1"/>
    </source>
</evidence>
<evidence type="ECO:0000259" key="1">
    <source>
        <dbReference type="PROSITE" id="PS50943"/>
    </source>
</evidence>
<dbReference type="Proteomes" id="UP001430804">
    <property type="component" value="Unassembled WGS sequence"/>
</dbReference>
<sequence length="127" mass="13537">MNQAIEIRGLDEDTLGGRIVRARDIARMELTEVADRVGVTAETYAEWENDRSEPRANKLIMLAGVLGVSPAWLMAGNGAGPDQMALAAGLQSCAEELARLKALNDEISTAMQGLEERLAALIVTTGA</sequence>
<dbReference type="SMART" id="SM00530">
    <property type="entry name" value="HTH_XRE"/>
    <property type="match status" value="1"/>
</dbReference>
<dbReference type="RefSeq" id="WP_219202608.1">
    <property type="nucleotide sequence ID" value="NZ_JAHWQX010000003.1"/>
</dbReference>
<dbReference type="Pfam" id="PF01381">
    <property type="entry name" value="HTH_3"/>
    <property type="match status" value="1"/>
</dbReference>
<proteinExistence type="predicted"/>
<evidence type="ECO:0000313" key="3">
    <source>
        <dbReference type="Proteomes" id="UP001430804"/>
    </source>
</evidence>
<dbReference type="PROSITE" id="PS50943">
    <property type="entry name" value="HTH_CROC1"/>
    <property type="match status" value="1"/>
</dbReference>
<reference evidence="2" key="1">
    <citation type="submission" date="2021-07" db="EMBL/GenBank/DDBJ databases">
        <title>Pseudohoeflea marina sp. nov. a polyhydroxyalcanoate-producing bacterium.</title>
        <authorList>
            <person name="Zheng W."/>
            <person name="Yu S."/>
            <person name="Huang Y."/>
        </authorList>
    </citation>
    <scope>NUCLEOTIDE SEQUENCE</scope>
    <source>
        <strain evidence="2">DP4N28-3</strain>
    </source>
</reference>
<dbReference type="EMBL" id="JAHWQX010000003">
    <property type="protein sequence ID" value="MBW3098527.1"/>
    <property type="molecule type" value="Genomic_DNA"/>
</dbReference>
<keyword evidence="3" id="KW-1185">Reference proteome</keyword>
<gene>
    <name evidence="2" type="ORF">KY465_14685</name>
</gene>
<comment type="caution">
    <text evidence="2">The sequence shown here is derived from an EMBL/GenBank/DDBJ whole genome shotgun (WGS) entry which is preliminary data.</text>
</comment>
<dbReference type="InterPro" id="IPR001387">
    <property type="entry name" value="Cro/C1-type_HTH"/>
</dbReference>
<organism evidence="2 3">
    <name type="scientific">Pseudohoeflea coraliihabitans</name>
    <dbReference type="NCBI Taxonomy" id="2860393"/>
    <lineage>
        <taxon>Bacteria</taxon>
        <taxon>Pseudomonadati</taxon>
        <taxon>Pseudomonadota</taxon>
        <taxon>Alphaproteobacteria</taxon>
        <taxon>Hyphomicrobiales</taxon>
        <taxon>Rhizobiaceae</taxon>
        <taxon>Pseudohoeflea</taxon>
    </lineage>
</organism>
<dbReference type="CDD" id="cd00093">
    <property type="entry name" value="HTH_XRE"/>
    <property type="match status" value="1"/>
</dbReference>
<accession>A0ABS6WRD2</accession>
<name>A0ABS6WRD2_9HYPH</name>
<feature type="domain" description="HTH cro/C1-type" evidence="1">
    <location>
        <begin position="19"/>
        <end position="73"/>
    </location>
</feature>
<protein>
    <submittedName>
        <fullName evidence="2">Helix-turn-helix domain-containing protein</fullName>
    </submittedName>
</protein>